<sequence length="62" mass="7016">MDIGPITMLTRMWNEQDLKRSEPETLQAMWPLLSFISGNGCMLESLKSYAAIVVEAEVDRAK</sequence>
<gene>
    <name evidence="1" type="ORF">CRHIZ90672A_00014825</name>
</gene>
<organism evidence="1 2">
    <name type="scientific">Clonostachys rhizophaga</name>
    <dbReference type="NCBI Taxonomy" id="160324"/>
    <lineage>
        <taxon>Eukaryota</taxon>
        <taxon>Fungi</taxon>
        <taxon>Dikarya</taxon>
        <taxon>Ascomycota</taxon>
        <taxon>Pezizomycotina</taxon>
        <taxon>Sordariomycetes</taxon>
        <taxon>Hypocreomycetidae</taxon>
        <taxon>Hypocreales</taxon>
        <taxon>Bionectriaceae</taxon>
        <taxon>Clonostachys</taxon>
    </lineage>
</organism>
<name>A0A9N9YGL3_9HYPO</name>
<protein>
    <submittedName>
        <fullName evidence="1">Uncharacterized protein</fullName>
    </submittedName>
</protein>
<dbReference type="Proteomes" id="UP000696573">
    <property type="component" value="Unassembled WGS sequence"/>
</dbReference>
<evidence type="ECO:0000313" key="1">
    <source>
        <dbReference type="EMBL" id="CAH0017049.1"/>
    </source>
</evidence>
<comment type="caution">
    <text evidence="1">The sequence shown here is derived from an EMBL/GenBank/DDBJ whole genome shotgun (WGS) entry which is preliminary data.</text>
</comment>
<proteinExistence type="predicted"/>
<dbReference type="AlphaFoldDB" id="A0A9N9YGL3"/>
<accession>A0A9N9YGL3</accession>
<evidence type="ECO:0000313" key="2">
    <source>
        <dbReference type="Proteomes" id="UP000696573"/>
    </source>
</evidence>
<dbReference type="EMBL" id="CABFNQ020000492">
    <property type="protein sequence ID" value="CAH0017049.1"/>
    <property type="molecule type" value="Genomic_DNA"/>
</dbReference>
<reference evidence="1" key="1">
    <citation type="submission" date="2021-10" db="EMBL/GenBank/DDBJ databases">
        <authorList>
            <person name="Piombo E."/>
        </authorList>
    </citation>
    <scope>NUCLEOTIDE SEQUENCE</scope>
</reference>
<keyword evidence="2" id="KW-1185">Reference proteome</keyword>